<keyword evidence="5" id="KW-0539">Nucleus</keyword>
<dbReference type="Pfam" id="PF24990">
    <property type="entry name" value="PAS_13"/>
    <property type="match status" value="1"/>
</dbReference>
<dbReference type="STRING" id="133383.A0A1R0GTB9"/>
<evidence type="ECO:0000256" key="3">
    <source>
        <dbReference type="ARBA" id="ARBA00023015"/>
    </source>
</evidence>
<protein>
    <submittedName>
        <fullName evidence="8">Transcription activator of gluconeogenesis ERT1</fullName>
    </submittedName>
</protein>
<evidence type="ECO:0000313" key="8">
    <source>
        <dbReference type="EMBL" id="OLY80125.1"/>
    </source>
</evidence>
<dbReference type="AlphaFoldDB" id="A0A1R0GTB9"/>
<reference evidence="8 9" key="1">
    <citation type="journal article" date="2016" name="Mol. Biol. Evol.">
        <title>Genome-Wide Survey of Gut Fungi (Harpellales) Reveals the First Horizontally Transferred Ubiquitin Gene from a Mosquito Host.</title>
        <authorList>
            <person name="Wang Y."/>
            <person name="White M.M."/>
            <person name="Kvist S."/>
            <person name="Moncalvo J.M."/>
        </authorList>
    </citation>
    <scope>NUCLEOTIDE SEQUENCE [LARGE SCALE GENOMIC DNA]</scope>
    <source>
        <strain evidence="8 9">ALG-7-W6</strain>
    </source>
</reference>
<gene>
    <name evidence="8" type="ORF">AYI68_g5785</name>
</gene>
<feature type="compositionally biased region" description="Low complexity" evidence="6">
    <location>
        <begin position="179"/>
        <end position="197"/>
    </location>
</feature>
<dbReference type="InterPro" id="IPR050335">
    <property type="entry name" value="ERT1_acuK_gluconeogen_tf"/>
</dbReference>
<evidence type="ECO:0000256" key="2">
    <source>
        <dbReference type="ARBA" id="ARBA00022723"/>
    </source>
</evidence>
<dbReference type="GO" id="GO:0046872">
    <property type="term" value="F:metal ion binding"/>
    <property type="evidence" value="ECO:0007669"/>
    <property type="project" value="UniProtKB-KW"/>
</dbReference>
<evidence type="ECO:0000256" key="5">
    <source>
        <dbReference type="ARBA" id="ARBA00023242"/>
    </source>
</evidence>
<accession>A0A1R0GTB9</accession>
<keyword evidence="3" id="KW-0805">Transcription regulation</keyword>
<dbReference type="Proteomes" id="UP000187455">
    <property type="component" value="Unassembled WGS sequence"/>
</dbReference>
<dbReference type="PANTHER" id="PTHR47659">
    <property type="entry name" value="ZN(II)2CYS6 TRANSCRIPTION FACTOR (EUROFUNG)-RELATED"/>
    <property type="match status" value="1"/>
</dbReference>
<keyword evidence="9" id="KW-1185">Reference proteome</keyword>
<comment type="caution">
    <text evidence="8">The sequence shown here is derived from an EMBL/GenBank/DDBJ whole genome shotgun (WGS) entry which is preliminary data.</text>
</comment>
<evidence type="ECO:0000259" key="7">
    <source>
        <dbReference type="Pfam" id="PF24990"/>
    </source>
</evidence>
<dbReference type="OrthoDB" id="2538135at2759"/>
<keyword evidence="2" id="KW-0479">Metal-binding</keyword>
<evidence type="ECO:0000256" key="6">
    <source>
        <dbReference type="SAM" id="MobiDB-lite"/>
    </source>
</evidence>
<name>A0A1R0GTB9_9FUNG</name>
<dbReference type="GO" id="GO:0005634">
    <property type="term" value="C:nucleus"/>
    <property type="evidence" value="ECO:0007669"/>
    <property type="project" value="UniProtKB-SubCell"/>
</dbReference>
<dbReference type="PANTHER" id="PTHR47659:SF1">
    <property type="entry name" value="TRANSCRIPTION ACTIVATOR OF GLUCONEOGENESIS ERT1"/>
    <property type="match status" value="1"/>
</dbReference>
<dbReference type="EMBL" id="LSSL01003749">
    <property type="protein sequence ID" value="OLY80125.1"/>
    <property type="molecule type" value="Genomic_DNA"/>
</dbReference>
<feature type="domain" description="ERT1/acuK family PAS" evidence="7">
    <location>
        <begin position="336"/>
        <end position="410"/>
    </location>
</feature>
<feature type="region of interest" description="Disordered" evidence="6">
    <location>
        <begin position="177"/>
        <end position="201"/>
    </location>
</feature>
<dbReference type="GO" id="GO:0003700">
    <property type="term" value="F:DNA-binding transcription factor activity"/>
    <property type="evidence" value="ECO:0007669"/>
    <property type="project" value="TreeGrafter"/>
</dbReference>
<proteinExistence type="predicted"/>
<dbReference type="GO" id="GO:0009267">
    <property type="term" value="P:cellular response to starvation"/>
    <property type="evidence" value="ECO:0007669"/>
    <property type="project" value="TreeGrafter"/>
</dbReference>
<organism evidence="8 9">
    <name type="scientific">Smittium mucronatum</name>
    <dbReference type="NCBI Taxonomy" id="133383"/>
    <lineage>
        <taxon>Eukaryota</taxon>
        <taxon>Fungi</taxon>
        <taxon>Fungi incertae sedis</taxon>
        <taxon>Zoopagomycota</taxon>
        <taxon>Kickxellomycotina</taxon>
        <taxon>Harpellomycetes</taxon>
        <taxon>Harpellales</taxon>
        <taxon>Legeriomycetaceae</taxon>
        <taxon>Smittium</taxon>
    </lineage>
</organism>
<keyword evidence="4" id="KW-0804">Transcription</keyword>
<dbReference type="GO" id="GO:0000977">
    <property type="term" value="F:RNA polymerase II transcription regulatory region sequence-specific DNA binding"/>
    <property type="evidence" value="ECO:0007669"/>
    <property type="project" value="TreeGrafter"/>
</dbReference>
<evidence type="ECO:0000256" key="1">
    <source>
        <dbReference type="ARBA" id="ARBA00004123"/>
    </source>
</evidence>
<comment type="subcellular location">
    <subcellularLocation>
        <location evidence="1">Nucleus</location>
    </subcellularLocation>
</comment>
<feature type="region of interest" description="Disordered" evidence="6">
    <location>
        <begin position="73"/>
        <end position="106"/>
    </location>
</feature>
<feature type="non-terminal residue" evidence="8">
    <location>
        <position position="436"/>
    </location>
</feature>
<sequence length="436" mass="48921">MKTNSAVAIAPAKISIKAGNSSQDAASLLNKDSTDANDICLKCAVTGKNCVCKKKKRKIAKYLLEDINEYKTSPDPLAQKRSRTESPNINENGGGGSGNAKSPTSEFNLESEIVNLECKILSNILDHHNNAAFAKDSSETLVPQLDKIPDLSGYIDSIGRPFGDYSALNSLFKDNVTKHPQSQQQPAAHPHSHSQPHVTSAESMDNVWIKGGLAAPNVVKPSLENIVSSDQIYSDNCQLPFSLNSTYLLQNKFASNIYAMDSKPHQDNRAIIRLCDLLRTRMEKKDIFRVAKAIEYVRPWILSFQSVLSFDDFAFIEKCHLRLRLEFERLFEFIGTPTIIWRVTGEITLVSREFTLMCWWKKEELEDGRKLIFELLDNACVVKYWEIFSVNAAENYDLGNSMRCSLSRPDHSTVPCAFSFNIKRDIFGIPIEIIGS</sequence>
<dbReference type="InterPro" id="IPR056751">
    <property type="entry name" value="PAS_13"/>
</dbReference>
<evidence type="ECO:0000256" key="4">
    <source>
        <dbReference type="ARBA" id="ARBA00023163"/>
    </source>
</evidence>
<evidence type="ECO:0000313" key="9">
    <source>
        <dbReference type="Proteomes" id="UP000187455"/>
    </source>
</evidence>